<dbReference type="SUPFAM" id="SSF49785">
    <property type="entry name" value="Galactose-binding domain-like"/>
    <property type="match status" value="1"/>
</dbReference>
<evidence type="ECO:0000256" key="1">
    <source>
        <dbReference type="ARBA" id="ARBA00007401"/>
    </source>
</evidence>
<comment type="caution">
    <text evidence="4">The sequence shown here is derived from an EMBL/GenBank/DDBJ whole genome shotgun (WGS) entry which is preliminary data.</text>
</comment>
<dbReference type="Gene3D" id="3.20.20.80">
    <property type="entry name" value="Glycosidases"/>
    <property type="match status" value="1"/>
</dbReference>
<dbReference type="InterPro" id="IPR051913">
    <property type="entry name" value="GH2_Domain-Containing"/>
</dbReference>
<dbReference type="InterPro" id="IPR017853">
    <property type="entry name" value="GH"/>
</dbReference>
<keyword evidence="4" id="KW-0378">Hydrolase</keyword>
<reference evidence="4 5" key="1">
    <citation type="submission" date="2020-08" db="EMBL/GenBank/DDBJ databases">
        <title>Sphingobacterium sp. DN00404 isolated from aquaculture water.</title>
        <authorList>
            <person name="Zhang M."/>
        </authorList>
    </citation>
    <scope>NUCLEOTIDE SEQUENCE [LARGE SCALE GENOMIC DNA]</scope>
    <source>
        <strain evidence="4 5">KCTC 42746</strain>
    </source>
</reference>
<gene>
    <name evidence="4" type="ORF">H8B21_14805</name>
</gene>
<dbReference type="InterPro" id="IPR008979">
    <property type="entry name" value="Galactose-bd-like_sf"/>
</dbReference>
<name>A0ABR7XUX7_9SPHI</name>
<dbReference type="InterPro" id="IPR006102">
    <property type="entry name" value="Ig-like_GH2"/>
</dbReference>
<proteinExistence type="inferred from homology"/>
<feature type="domain" description="Glycosyl hydrolases family 2 sugar binding" evidence="3">
    <location>
        <begin position="38"/>
        <end position="193"/>
    </location>
</feature>
<dbReference type="InterPro" id="IPR006104">
    <property type="entry name" value="Glyco_hydro_2_N"/>
</dbReference>
<dbReference type="PANTHER" id="PTHR42732">
    <property type="entry name" value="BETA-GALACTOSIDASE"/>
    <property type="match status" value="1"/>
</dbReference>
<evidence type="ECO:0000313" key="4">
    <source>
        <dbReference type="EMBL" id="MBD1422844.1"/>
    </source>
</evidence>
<dbReference type="Pfam" id="PF00703">
    <property type="entry name" value="Glyco_hydro_2"/>
    <property type="match status" value="1"/>
</dbReference>
<organism evidence="4 5">
    <name type="scientific">Sphingobacterium chuzhouense</name>
    <dbReference type="NCBI Taxonomy" id="1742264"/>
    <lineage>
        <taxon>Bacteria</taxon>
        <taxon>Pseudomonadati</taxon>
        <taxon>Bacteroidota</taxon>
        <taxon>Sphingobacteriia</taxon>
        <taxon>Sphingobacteriales</taxon>
        <taxon>Sphingobacteriaceae</taxon>
        <taxon>Sphingobacterium</taxon>
    </lineage>
</organism>
<dbReference type="Proteomes" id="UP000651112">
    <property type="component" value="Unassembled WGS sequence"/>
</dbReference>
<keyword evidence="5" id="KW-1185">Reference proteome</keyword>
<dbReference type="Gene3D" id="2.60.120.260">
    <property type="entry name" value="Galactose-binding domain-like"/>
    <property type="match status" value="1"/>
</dbReference>
<dbReference type="GO" id="GO:0016787">
    <property type="term" value="F:hydrolase activity"/>
    <property type="evidence" value="ECO:0007669"/>
    <property type="project" value="UniProtKB-KW"/>
</dbReference>
<accession>A0ABR7XUX7</accession>
<evidence type="ECO:0000259" key="3">
    <source>
        <dbReference type="Pfam" id="PF02837"/>
    </source>
</evidence>
<dbReference type="EMBL" id="JACNYL010000003">
    <property type="protein sequence ID" value="MBD1422844.1"/>
    <property type="molecule type" value="Genomic_DNA"/>
</dbReference>
<dbReference type="PANTHER" id="PTHR42732:SF1">
    <property type="entry name" value="BETA-MANNOSIDASE"/>
    <property type="match status" value="1"/>
</dbReference>
<protein>
    <submittedName>
        <fullName evidence="4">Glycoside hydrolase family 2</fullName>
    </submittedName>
</protein>
<evidence type="ECO:0000313" key="5">
    <source>
        <dbReference type="Proteomes" id="UP000651112"/>
    </source>
</evidence>
<dbReference type="SUPFAM" id="SSF51445">
    <property type="entry name" value="(Trans)glycosidases"/>
    <property type="match status" value="1"/>
</dbReference>
<dbReference type="Pfam" id="PF02837">
    <property type="entry name" value="Glyco_hydro_2_N"/>
    <property type="match status" value="1"/>
</dbReference>
<evidence type="ECO:0000259" key="2">
    <source>
        <dbReference type="Pfam" id="PF00703"/>
    </source>
</evidence>
<comment type="similarity">
    <text evidence="1">Belongs to the glycosyl hydrolase 2 family.</text>
</comment>
<sequence length="929" mass="106230">MKFVHFIFSAVILLILLLNFPQLSAQEIERRPDNVLPLEGIWKFKLDPFETGINSNGVQLLPQLTETITLPGSTDQAGKGNKTLDMTSIRLTRAFEYKGIAWYEKEIFVPEEWENKAVELFLERPHWETRVWVNGKPAGKKESLSVPHVYDVGSLVQPGKKNTVRIRVNNDKIYDLEYAHAISAETQTNWNGIVGEIRLQAFDKVFLKDIQVYPDIPAKKAKVRMEIANETQSDVQGSLTFGNKVVNSDNPISFPLTQLDFAGKDSVIFVERELDLGSDLQLWDEFNPALYELTVQLDAKGQDAFLKDRRSVTYGLRELGVQGTQFVFNGRPTFIRGTVNSAEFPLTGYPPTDIKEWLRIFNTCIAYGLNAMRFHTWCPPEAAFQAADQLGFYLQVENPDWRFTVGKDAEVNRFLKEEADRILKTYGNHPSFIMFCEGNEMVGPQVKEFLSEQVSHWKASDARRLYTGSAAYPLIPESEYHVLYGARPHRWREGLTSRFNVRPLDTEYDYSDYVVKNDVPMITHEIGQWCVYPNFDEIPKYTGVLKPYNYELFRELLRDRKMLDQAEDFTRASGRFSVVMKKEEVESYLRTPKFGGYHMLQLNDFPGQGTAPVGVVDIFWDPKPYVSADEFRRFQSSRVPLLRTKSFTWTNDQVFRATAQFANFGDSPMEETTVHWSLRYPDGKIHAEGEFAKQTIPVGSPITLGELSIPLADIDQAVNLDLVMEVPGTPISNEWDIWVYPAQLLEVNTKEMLIADRLDNKTKRYLEKGGKVLLMADTGAIHSDADPVFSGISWNTVWSGMPPNLLGILCDPQSPALENFPTQFHSNWQWWDVVARSKPMVLDHLPFGLKPLVQMVPDWNNPRKIGLVFEAKVGKGSLLVTSVDLKNKMEERPVARQFLYSLKKYAMSPDFSPEDEVSIEMIEQIFKSE</sequence>
<dbReference type="RefSeq" id="WP_190314529.1">
    <property type="nucleotide sequence ID" value="NZ_JACNYL010000003.1"/>
</dbReference>
<feature type="domain" description="Glycoside hydrolase family 2 immunoglobulin-like beta-sandwich" evidence="2">
    <location>
        <begin position="205"/>
        <end position="317"/>
    </location>
</feature>